<dbReference type="Proteomes" id="UP000321057">
    <property type="component" value="Unassembled WGS sequence"/>
</dbReference>
<reference evidence="2 3" key="1">
    <citation type="submission" date="2018-06" db="EMBL/GenBank/DDBJ databases">
        <authorList>
            <consortium name="Pathogen Informatics"/>
            <person name="Doyle S."/>
        </authorList>
    </citation>
    <scope>NUCLEOTIDE SEQUENCE [LARGE SCALE GENOMIC DNA]</scope>
    <source>
        <strain evidence="2 3">NCTC12195</strain>
    </source>
</reference>
<sequence>MKDLSKKMDSYIREVVQYALNNEKLNYNFSEIEEKSFTRAHYKDIEKNT</sequence>
<dbReference type="AlphaFoldDB" id="A0A380SAT2"/>
<gene>
    <name evidence="2" type="ORF">NCTC12195_04998</name>
    <name evidence="1" type="ORF">SGA02_24020</name>
</gene>
<organism evidence="2 3">
    <name type="scientific">Staphylococcus gallinarum</name>
    <dbReference type="NCBI Taxonomy" id="1293"/>
    <lineage>
        <taxon>Bacteria</taxon>
        <taxon>Bacillati</taxon>
        <taxon>Bacillota</taxon>
        <taxon>Bacilli</taxon>
        <taxon>Bacillales</taxon>
        <taxon>Staphylococcaceae</taxon>
        <taxon>Staphylococcus</taxon>
    </lineage>
</organism>
<name>A0A380SAT2_STAGA</name>
<dbReference type="EMBL" id="BKAX01000007">
    <property type="protein sequence ID" value="GEQ06574.1"/>
    <property type="molecule type" value="Genomic_DNA"/>
</dbReference>
<proteinExistence type="predicted"/>
<dbReference type="EMBL" id="UHDK01000003">
    <property type="protein sequence ID" value="SUQ38621.1"/>
    <property type="molecule type" value="Genomic_DNA"/>
</dbReference>
<evidence type="ECO:0000313" key="2">
    <source>
        <dbReference type="EMBL" id="SUQ38621.1"/>
    </source>
</evidence>
<dbReference type="RefSeq" id="WP_186823877.1">
    <property type="nucleotide sequence ID" value="NZ_BKAX01000007.1"/>
</dbReference>
<evidence type="ECO:0000313" key="4">
    <source>
        <dbReference type="Proteomes" id="UP000321057"/>
    </source>
</evidence>
<evidence type="ECO:0000313" key="3">
    <source>
        <dbReference type="Proteomes" id="UP000255277"/>
    </source>
</evidence>
<evidence type="ECO:0000313" key="1">
    <source>
        <dbReference type="EMBL" id="GEQ06574.1"/>
    </source>
</evidence>
<keyword evidence="4" id="KW-1185">Reference proteome</keyword>
<reference evidence="1 4" key="2">
    <citation type="submission" date="2019-07" db="EMBL/GenBank/DDBJ databases">
        <title>Whole genome shotgun sequence of Staphylococcus gallinarum NBRC 109767.</title>
        <authorList>
            <person name="Hosoyama A."/>
            <person name="Uohara A."/>
            <person name="Ohji S."/>
            <person name="Ichikawa N."/>
        </authorList>
    </citation>
    <scope>NUCLEOTIDE SEQUENCE [LARGE SCALE GENOMIC DNA]</scope>
    <source>
        <strain evidence="1 4">NBRC 109767</strain>
    </source>
</reference>
<protein>
    <submittedName>
        <fullName evidence="2">Uncharacterized protein</fullName>
    </submittedName>
</protein>
<accession>A0A380SAT2</accession>
<dbReference type="Proteomes" id="UP000255277">
    <property type="component" value="Unassembled WGS sequence"/>
</dbReference>